<evidence type="ECO:0000256" key="3">
    <source>
        <dbReference type="ARBA" id="ARBA00022737"/>
    </source>
</evidence>
<keyword evidence="7" id="KW-1185">Reference proteome</keyword>
<reference evidence="6" key="1">
    <citation type="journal article" date="2019" name="bioRxiv">
        <title>The Genome of the Zebra Mussel, Dreissena polymorpha: A Resource for Invasive Species Research.</title>
        <authorList>
            <person name="McCartney M.A."/>
            <person name="Auch B."/>
            <person name="Kono T."/>
            <person name="Mallez S."/>
            <person name="Zhang Y."/>
            <person name="Obille A."/>
            <person name="Becker A."/>
            <person name="Abrahante J.E."/>
            <person name="Garbe J."/>
            <person name="Badalamenti J.P."/>
            <person name="Herman A."/>
            <person name="Mangelson H."/>
            <person name="Liachko I."/>
            <person name="Sullivan S."/>
            <person name="Sone E.D."/>
            <person name="Koren S."/>
            <person name="Silverstein K.A.T."/>
            <person name="Beckman K.B."/>
            <person name="Gohl D.M."/>
        </authorList>
    </citation>
    <scope>NUCLEOTIDE SEQUENCE</scope>
    <source>
        <strain evidence="6">Duluth1</strain>
        <tissue evidence="6">Whole animal</tissue>
    </source>
</reference>
<feature type="domain" description="LRRCT" evidence="5">
    <location>
        <begin position="282"/>
        <end position="335"/>
    </location>
</feature>
<dbReference type="Gene3D" id="3.80.10.10">
    <property type="entry name" value="Ribonuclease Inhibitor"/>
    <property type="match status" value="2"/>
</dbReference>
<dbReference type="PROSITE" id="PS51450">
    <property type="entry name" value="LRR"/>
    <property type="match status" value="1"/>
</dbReference>
<dbReference type="AlphaFoldDB" id="A0A9D4D4C5"/>
<dbReference type="InterPro" id="IPR032675">
    <property type="entry name" value="LRR_dom_sf"/>
</dbReference>
<dbReference type="InterPro" id="IPR000483">
    <property type="entry name" value="Cys-rich_flank_reg_C"/>
</dbReference>
<dbReference type="Proteomes" id="UP000828390">
    <property type="component" value="Unassembled WGS sequence"/>
</dbReference>
<dbReference type="Pfam" id="PF13855">
    <property type="entry name" value="LRR_8"/>
    <property type="match status" value="1"/>
</dbReference>
<dbReference type="SMART" id="SM00082">
    <property type="entry name" value="LRRCT"/>
    <property type="match status" value="1"/>
</dbReference>
<dbReference type="SUPFAM" id="SSF52058">
    <property type="entry name" value="L domain-like"/>
    <property type="match status" value="1"/>
</dbReference>
<keyword evidence="4" id="KW-0812">Transmembrane</keyword>
<gene>
    <name evidence="6" type="ORF">DPMN_044343</name>
</gene>
<evidence type="ECO:0000256" key="2">
    <source>
        <dbReference type="ARBA" id="ARBA00022729"/>
    </source>
</evidence>
<dbReference type="PANTHER" id="PTHR24364">
    <property type="entry name" value="LP06937P"/>
    <property type="match status" value="1"/>
</dbReference>
<organism evidence="6 7">
    <name type="scientific">Dreissena polymorpha</name>
    <name type="common">Zebra mussel</name>
    <name type="synonym">Mytilus polymorpha</name>
    <dbReference type="NCBI Taxonomy" id="45954"/>
    <lineage>
        <taxon>Eukaryota</taxon>
        <taxon>Metazoa</taxon>
        <taxon>Spiralia</taxon>
        <taxon>Lophotrochozoa</taxon>
        <taxon>Mollusca</taxon>
        <taxon>Bivalvia</taxon>
        <taxon>Autobranchia</taxon>
        <taxon>Heteroconchia</taxon>
        <taxon>Euheterodonta</taxon>
        <taxon>Imparidentia</taxon>
        <taxon>Neoheterodontei</taxon>
        <taxon>Myida</taxon>
        <taxon>Dreissenoidea</taxon>
        <taxon>Dreissenidae</taxon>
        <taxon>Dreissena</taxon>
    </lineage>
</organism>
<keyword evidence="4" id="KW-0472">Membrane</keyword>
<comment type="caution">
    <text evidence="6">The sequence shown here is derived from an EMBL/GenBank/DDBJ whole genome shotgun (WGS) entry which is preliminary data.</text>
</comment>
<dbReference type="PANTHER" id="PTHR24364:SF18">
    <property type="entry name" value="LP06937P"/>
    <property type="match status" value="1"/>
</dbReference>
<dbReference type="InterPro" id="IPR052286">
    <property type="entry name" value="Wnt_signaling_inhibitor"/>
</dbReference>
<keyword evidence="2" id="KW-0732">Signal</keyword>
<keyword evidence="1" id="KW-0433">Leucine-rich repeat</keyword>
<evidence type="ECO:0000313" key="6">
    <source>
        <dbReference type="EMBL" id="KAH3737749.1"/>
    </source>
</evidence>
<dbReference type="InterPro" id="IPR003591">
    <property type="entry name" value="Leu-rich_rpt_typical-subtyp"/>
</dbReference>
<sequence>MASVSGFTFSKTWMLSVIYLLCFWFTRVRLESFTCKGHFDKCLCSTTTVECHGETQLKGDNIIDLYKDISDDCERIVITGSNLTEMQPYFFGSCAGAPDLILKKLTYVDLSHNNIQRVNGKAFHCVPNLETLIMSDNQWQIDKLDNEIGYFSKLPYLKHLDLRNSFEDGTDGSIYFYKLAHSFNDTDMFELETLDLSYNEFIFLSEDSANTLCELTNIKTLNFSHNLFNEPAMPTKSDCFHELETLDLSYNSIQYLTPEFMKEVDDVHKLNGKLKNVFLHENPFECDCGLQGTLQWLKDTKAPVNKEQLLCASSYQSMYNGKRVIDLELGDLVCQKSVVQSNIQSSVEVEVVLVVTIMLLVLVVSIIAFAFVHRDKLGLVARRWQNKNPGREVLVPYTILLPSEKGKDITIYH</sequence>
<evidence type="ECO:0000259" key="5">
    <source>
        <dbReference type="SMART" id="SM00082"/>
    </source>
</evidence>
<dbReference type="SMART" id="SM00369">
    <property type="entry name" value="LRR_TYP"/>
    <property type="match status" value="3"/>
</dbReference>
<dbReference type="GO" id="GO:0016020">
    <property type="term" value="C:membrane"/>
    <property type="evidence" value="ECO:0007669"/>
    <property type="project" value="TreeGrafter"/>
</dbReference>
<keyword evidence="3" id="KW-0677">Repeat</keyword>
<evidence type="ECO:0000313" key="7">
    <source>
        <dbReference type="Proteomes" id="UP000828390"/>
    </source>
</evidence>
<reference evidence="6" key="2">
    <citation type="submission" date="2020-11" db="EMBL/GenBank/DDBJ databases">
        <authorList>
            <person name="McCartney M.A."/>
            <person name="Auch B."/>
            <person name="Kono T."/>
            <person name="Mallez S."/>
            <person name="Becker A."/>
            <person name="Gohl D.M."/>
            <person name="Silverstein K.A.T."/>
            <person name="Koren S."/>
            <person name="Bechman K.B."/>
            <person name="Herman A."/>
            <person name="Abrahante J.E."/>
            <person name="Garbe J."/>
        </authorList>
    </citation>
    <scope>NUCLEOTIDE SEQUENCE</scope>
    <source>
        <strain evidence="6">Duluth1</strain>
        <tissue evidence="6">Whole animal</tissue>
    </source>
</reference>
<feature type="transmembrane region" description="Helical" evidence="4">
    <location>
        <begin position="351"/>
        <end position="372"/>
    </location>
</feature>
<evidence type="ECO:0000256" key="4">
    <source>
        <dbReference type="SAM" id="Phobius"/>
    </source>
</evidence>
<protein>
    <recommendedName>
        <fullName evidence="5">LRRCT domain-containing protein</fullName>
    </recommendedName>
</protein>
<dbReference type="InterPro" id="IPR001611">
    <property type="entry name" value="Leu-rich_rpt"/>
</dbReference>
<dbReference type="EMBL" id="JAIWYP010000011">
    <property type="protein sequence ID" value="KAH3737749.1"/>
    <property type="molecule type" value="Genomic_DNA"/>
</dbReference>
<keyword evidence="4" id="KW-1133">Transmembrane helix</keyword>
<dbReference type="Pfam" id="PF00560">
    <property type="entry name" value="LRR_1"/>
    <property type="match status" value="1"/>
</dbReference>
<accession>A0A9D4D4C5</accession>
<evidence type="ECO:0000256" key="1">
    <source>
        <dbReference type="ARBA" id="ARBA00022614"/>
    </source>
</evidence>
<proteinExistence type="predicted"/>
<name>A0A9D4D4C5_DREPO</name>